<name>A0AAV3RLA0_LITER</name>
<protein>
    <submittedName>
        <fullName evidence="3">Uncharacterized protein</fullName>
    </submittedName>
</protein>
<dbReference type="EMBL" id="BAABME010043414">
    <property type="protein sequence ID" value="GAA0175667.1"/>
    <property type="molecule type" value="Genomic_DNA"/>
</dbReference>
<organism evidence="3 4">
    <name type="scientific">Lithospermum erythrorhizon</name>
    <name type="common">Purple gromwell</name>
    <name type="synonym">Lithospermum officinale var. erythrorhizon</name>
    <dbReference type="NCBI Taxonomy" id="34254"/>
    <lineage>
        <taxon>Eukaryota</taxon>
        <taxon>Viridiplantae</taxon>
        <taxon>Streptophyta</taxon>
        <taxon>Embryophyta</taxon>
        <taxon>Tracheophyta</taxon>
        <taxon>Spermatophyta</taxon>
        <taxon>Magnoliopsida</taxon>
        <taxon>eudicotyledons</taxon>
        <taxon>Gunneridae</taxon>
        <taxon>Pentapetalae</taxon>
        <taxon>asterids</taxon>
        <taxon>lamiids</taxon>
        <taxon>Boraginales</taxon>
        <taxon>Boraginaceae</taxon>
        <taxon>Boraginoideae</taxon>
        <taxon>Lithospermeae</taxon>
        <taxon>Lithospermum</taxon>
    </lineage>
</organism>
<dbReference type="InterPro" id="IPR041577">
    <property type="entry name" value="RT_RNaseH_2"/>
</dbReference>
<dbReference type="PANTHER" id="PTHR33064">
    <property type="entry name" value="POL PROTEIN"/>
    <property type="match status" value="1"/>
</dbReference>
<dbReference type="AlphaFoldDB" id="A0AAV3RLA0"/>
<dbReference type="Gene3D" id="3.30.70.270">
    <property type="match status" value="2"/>
</dbReference>
<comment type="caution">
    <text evidence="3">The sequence shown here is derived from an EMBL/GenBank/DDBJ whole genome shotgun (WGS) entry which is preliminary data.</text>
</comment>
<dbReference type="Proteomes" id="UP001454036">
    <property type="component" value="Unassembled WGS sequence"/>
</dbReference>
<sequence>MLDIKQKNLCYNCDQTYTSGHRCKNRTLYMIMSEAEEAEITEQPDPIESTHLIDLSSPPKVSLNTISGFLPSSTFILQGHTQSQLLHILIDTGPTALPPPRSITHSIQLKPTAIPKKFPPYRYPHVQKTEIETIVKELIFSGLIQHSQSPSPFILVFFDDILVYSKTLDQHYTHLSTVLGLLRQHKLYAKPSKCTFGSPHIEYLGHIITVGGVSVDPSKITARVEWSTPKHLKSLRGFLGLTGYYRKFIKGYGTISRPLTDLLKKDSFTWTEAASSAFTALKSAMTTAPVLRLPDFTLPFVIETDASSKGFGANLMHEGRPLD</sequence>
<dbReference type="InterPro" id="IPR043502">
    <property type="entry name" value="DNA/RNA_pol_sf"/>
</dbReference>
<dbReference type="Pfam" id="PF00078">
    <property type="entry name" value="RVT_1"/>
    <property type="match status" value="1"/>
</dbReference>
<gene>
    <name evidence="3" type="ORF">LIER_44002</name>
</gene>
<dbReference type="PANTHER" id="PTHR33064:SF37">
    <property type="entry name" value="RIBONUCLEASE H"/>
    <property type="match status" value="1"/>
</dbReference>
<reference evidence="3 4" key="1">
    <citation type="submission" date="2024-01" db="EMBL/GenBank/DDBJ databases">
        <title>The complete chloroplast genome sequence of Lithospermum erythrorhizon: insights into the phylogenetic relationship among Boraginaceae species and the maternal lineages of purple gromwells.</title>
        <authorList>
            <person name="Okada T."/>
            <person name="Watanabe K."/>
        </authorList>
    </citation>
    <scope>NUCLEOTIDE SEQUENCE [LARGE SCALE GENOMIC DNA]</scope>
</reference>
<dbReference type="InterPro" id="IPR043128">
    <property type="entry name" value="Rev_trsase/Diguanyl_cyclase"/>
</dbReference>
<evidence type="ECO:0000259" key="1">
    <source>
        <dbReference type="Pfam" id="PF00078"/>
    </source>
</evidence>
<feature type="domain" description="Reverse transcriptase" evidence="1">
    <location>
        <begin position="151"/>
        <end position="208"/>
    </location>
</feature>
<evidence type="ECO:0000313" key="3">
    <source>
        <dbReference type="EMBL" id="GAA0175667.1"/>
    </source>
</evidence>
<evidence type="ECO:0000259" key="2">
    <source>
        <dbReference type="Pfam" id="PF17919"/>
    </source>
</evidence>
<dbReference type="FunFam" id="3.30.70.270:FF:000020">
    <property type="entry name" value="Transposon Tf2-6 polyprotein-like Protein"/>
    <property type="match status" value="1"/>
</dbReference>
<evidence type="ECO:0000313" key="4">
    <source>
        <dbReference type="Proteomes" id="UP001454036"/>
    </source>
</evidence>
<feature type="domain" description="Reverse transcriptase/retrotransposon-derived protein RNase H-like" evidence="2">
    <location>
        <begin position="270"/>
        <end position="319"/>
    </location>
</feature>
<proteinExistence type="predicted"/>
<dbReference type="InterPro" id="IPR051320">
    <property type="entry name" value="Viral_Replic_Matur_Polypro"/>
</dbReference>
<keyword evidence="4" id="KW-1185">Reference proteome</keyword>
<dbReference type="Pfam" id="PF17919">
    <property type="entry name" value="RT_RNaseH_2"/>
    <property type="match status" value="1"/>
</dbReference>
<dbReference type="SUPFAM" id="SSF56672">
    <property type="entry name" value="DNA/RNA polymerases"/>
    <property type="match status" value="1"/>
</dbReference>
<accession>A0AAV3RLA0</accession>
<dbReference type="InterPro" id="IPR000477">
    <property type="entry name" value="RT_dom"/>
</dbReference>